<name>A0AAE4Z9J8_9BACT</name>
<dbReference type="GO" id="GO:0043709">
    <property type="term" value="P:cell adhesion involved in single-species biofilm formation"/>
    <property type="evidence" value="ECO:0007669"/>
    <property type="project" value="TreeGrafter"/>
</dbReference>
<protein>
    <recommendedName>
        <fullName evidence="1">diguanylate cyclase</fullName>
        <ecNumber evidence="1">2.7.7.65</ecNumber>
    </recommendedName>
</protein>
<evidence type="ECO:0000259" key="5">
    <source>
        <dbReference type="PROSITE" id="PS50887"/>
    </source>
</evidence>
<dbReference type="PANTHER" id="PTHR45138:SF9">
    <property type="entry name" value="DIGUANYLATE CYCLASE DGCM-RELATED"/>
    <property type="match status" value="1"/>
</dbReference>
<dbReference type="InterPro" id="IPR029787">
    <property type="entry name" value="Nucleotide_cyclase"/>
</dbReference>
<dbReference type="GO" id="GO:0005886">
    <property type="term" value="C:plasma membrane"/>
    <property type="evidence" value="ECO:0007669"/>
    <property type="project" value="TreeGrafter"/>
</dbReference>
<comment type="caution">
    <text evidence="6">The sequence shown here is derived from an EMBL/GenBank/DDBJ whole genome shotgun (WGS) entry which is preliminary data.</text>
</comment>
<feature type="domain" description="GGDEF" evidence="5">
    <location>
        <begin position="140"/>
        <end position="286"/>
    </location>
</feature>
<dbReference type="GO" id="GO:1902201">
    <property type="term" value="P:negative regulation of bacterial-type flagellum-dependent cell motility"/>
    <property type="evidence" value="ECO:0007669"/>
    <property type="project" value="TreeGrafter"/>
</dbReference>
<dbReference type="EC" id="2.7.7.65" evidence="1"/>
<dbReference type="Proteomes" id="UP000702544">
    <property type="component" value="Unassembled WGS sequence"/>
</dbReference>
<sequence>MTQLGGVVGLVPLVGVLLAVAPGPMADFFGYTALESVATEWVALPQLALIAFGVGITLVTGAAVYRGKTVEKSVFWALIATFLALEAIPGSTVSSLYFASAGLILGLSVVETSYSMAYRDELTNLPSRRALPELLMSLGSTYSIAMVDIDHFKKFNDKHGHDVGDQVLRMVAGRLKRVTGGGKAFRYGGEEFTIVFPGKSRDEALPHLEALRQDIADGAFTVRRGDRRKGAKGRGRKKPRGKKLSVKVSIGVAERNGRNTTPEQVLKAADKALYRAKQAGRNRVSG</sequence>
<reference evidence="6 7" key="1">
    <citation type="submission" date="2020-01" db="EMBL/GenBank/DDBJ databases">
        <title>Genomes assembled from Gulf of Kutch pelagic sediment metagenomes.</title>
        <authorList>
            <person name="Chandrashekar M."/>
            <person name="Mahajan M.S."/>
            <person name="Dave K.J."/>
            <person name="Vatsa P."/>
            <person name="Nathani N.M."/>
        </authorList>
    </citation>
    <scope>NUCLEOTIDE SEQUENCE [LARGE SCALE GENOMIC DNA]</scope>
    <source>
        <strain evidence="6">KS3-K002</strain>
    </source>
</reference>
<keyword evidence="4" id="KW-1133">Transmembrane helix</keyword>
<accession>A0AAE4Z9J8</accession>
<evidence type="ECO:0000313" key="6">
    <source>
        <dbReference type="EMBL" id="NIR75784.1"/>
    </source>
</evidence>
<dbReference type="CDD" id="cd01949">
    <property type="entry name" value="GGDEF"/>
    <property type="match status" value="1"/>
</dbReference>
<dbReference type="GO" id="GO:0052621">
    <property type="term" value="F:diguanylate cyclase activity"/>
    <property type="evidence" value="ECO:0007669"/>
    <property type="project" value="UniProtKB-EC"/>
</dbReference>
<feature type="compositionally biased region" description="Basic residues" evidence="3">
    <location>
        <begin position="225"/>
        <end position="245"/>
    </location>
</feature>
<feature type="transmembrane region" description="Helical" evidence="4">
    <location>
        <begin position="74"/>
        <end position="90"/>
    </location>
</feature>
<feature type="region of interest" description="Disordered" evidence="3">
    <location>
        <begin position="224"/>
        <end position="245"/>
    </location>
</feature>
<comment type="catalytic activity">
    <reaction evidence="2">
        <text>2 GTP = 3',3'-c-di-GMP + 2 diphosphate</text>
        <dbReference type="Rhea" id="RHEA:24898"/>
        <dbReference type="ChEBI" id="CHEBI:33019"/>
        <dbReference type="ChEBI" id="CHEBI:37565"/>
        <dbReference type="ChEBI" id="CHEBI:58805"/>
        <dbReference type="EC" id="2.7.7.65"/>
    </reaction>
</comment>
<dbReference type="Gene3D" id="3.30.70.270">
    <property type="match status" value="1"/>
</dbReference>
<keyword evidence="4" id="KW-0812">Transmembrane</keyword>
<gene>
    <name evidence="6" type="ORF">GWO12_11845</name>
</gene>
<evidence type="ECO:0000256" key="4">
    <source>
        <dbReference type="SAM" id="Phobius"/>
    </source>
</evidence>
<dbReference type="PROSITE" id="PS50887">
    <property type="entry name" value="GGDEF"/>
    <property type="match status" value="1"/>
</dbReference>
<keyword evidence="4" id="KW-0472">Membrane</keyword>
<dbReference type="InterPro" id="IPR050469">
    <property type="entry name" value="Diguanylate_Cyclase"/>
</dbReference>
<dbReference type="SMART" id="SM00267">
    <property type="entry name" value="GGDEF"/>
    <property type="match status" value="1"/>
</dbReference>
<dbReference type="AlphaFoldDB" id="A0AAE4Z9J8"/>
<dbReference type="InterPro" id="IPR000160">
    <property type="entry name" value="GGDEF_dom"/>
</dbReference>
<evidence type="ECO:0000256" key="3">
    <source>
        <dbReference type="SAM" id="MobiDB-lite"/>
    </source>
</evidence>
<organism evidence="6 7">
    <name type="scientific">Candidatus Kutchimonas denitrificans</name>
    <dbReference type="NCBI Taxonomy" id="3056748"/>
    <lineage>
        <taxon>Bacteria</taxon>
        <taxon>Pseudomonadati</taxon>
        <taxon>Gemmatimonadota</taxon>
        <taxon>Gemmatimonadia</taxon>
        <taxon>Candidatus Palauibacterales</taxon>
        <taxon>Candidatus Palauibacteraceae</taxon>
        <taxon>Candidatus Kutchimonas</taxon>
    </lineage>
</organism>
<dbReference type="NCBIfam" id="TIGR00254">
    <property type="entry name" value="GGDEF"/>
    <property type="match status" value="1"/>
</dbReference>
<evidence type="ECO:0000313" key="7">
    <source>
        <dbReference type="Proteomes" id="UP000702544"/>
    </source>
</evidence>
<proteinExistence type="predicted"/>
<dbReference type="PANTHER" id="PTHR45138">
    <property type="entry name" value="REGULATORY COMPONENTS OF SENSORY TRANSDUCTION SYSTEM"/>
    <property type="match status" value="1"/>
</dbReference>
<evidence type="ECO:0000256" key="2">
    <source>
        <dbReference type="ARBA" id="ARBA00034247"/>
    </source>
</evidence>
<evidence type="ECO:0000256" key="1">
    <source>
        <dbReference type="ARBA" id="ARBA00012528"/>
    </source>
</evidence>
<dbReference type="InterPro" id="IPR043128">
    <property type="entry name" value="Rev_trsase/Diguanyl_cyclase"/>
</dbReference>
<dbReference type="Pfam" id="PF00990">
    <property type="entry name" value="GGDEF"/>
    <property type="match status" value="1"/>
</dbReference>
<dbReference type="EMBL" id="JAACAK010000096">
    <property type="protein sequence ID" value="NIR75784.1"/>
    <property type="molecule type" value="Genomic_DNA"/>
</dbReference>
<dbReference type="SUPFAM" id="SSF55073">
    <property type="entry name" value="Nucleotide cyclase"/>
    <property type="match status" value="1"/>
</dbReference>
<feature type="transmembrane region" description="Helical" evidence="4">
    <location>
        <begin position="43"/>
        <end position="65"/>
    </location>
</feature>